<dbReference type="GO" id="GO:0016787">
    <property type="term" value="F:hydrolase activity"/>
    <property type="evidence" value="ECO:0007669"/>
    <property type="project" value="UniProtKB-KW"/>
</dbReference>
<dbReference type="Gene3D" id="3.40.50.1820">
    <property type="entry name" value="alpha/beta hydrolase"/>
    <property type="match status" value="1"/>
</dbReference>
<evidence type="ECO:0000256" key="2">
    <source>
        <dbReference type="SAM" id="SignalP"/>
    </source>
</evidence>
<feature type="domain" description="BD-FAE-like" evidence="3">
    <location>
        <begin position="82"/>
        <end position="270"/>
    </location>
</feature>
<feature type="chain" id="PRO_5047226919" evidence="2">
    <location>
        <begin position="24"/>
        <end position="318"/>
    </location>
</feature>
<sequence>MAIDRRTLLGAGAAAVVAAPALAQIMPTPERIPLWPGRPPGEPAGGVKDVVIQRSKTPGDLAWTSVGDPALVVTRPAKPNGAAILLIPGGGYTRVATRREPGPIALDLAKRGYVAFELLYRLPHDGWTAGPDAPLQDAQRAIRLIRAGAGKRWAIDPAKVGVMGFSAGGHLAARVATRFALKTYDPVDVADTQSPRPMVAGLFYPVVTMLDESVHAASRRELLGARLADADWQRRYSAQLDIPADAAPCFVTTNTDDKTVPAANSLLMYQGLAAAKIPAELHVFDRGGHGPPAPRRNGTAIDWLGMYLAFAADHGLPG</sequence>
<dbReference type="InterPro" id="IPR029058">
    <property type="entry name" value="AB_hydrolase_fold"/>
</dbReference>
<keyword evidence="2" id="KW-0732">Signal</keyword>
<accession>A0ABW4NHY2</accession>
<organism evidence="4 5">
    <name type="scientific">Sphingomonas floccifaciens</name>
    <dbReference type="NCBI Taxonomy" id="1844115"/>
    <lineage>
        <taxon>Bacteria</taxon>
        <taxon>Pseudomonadati</taxon>
        <taxon>Pseudomonadota</taxon>
        <taxon>Alphaproteobacteria</taxon>
        <taxon>Sphingomonadales</taxon>
        <taxon>Sphingomonadaceae</taxon>
        <taxon>Sphingomonas</taxon>
    </lineage>
</organism>
<dbReference type="PANTHER" id="PTHR48081">
    <property type="entry name" value="AB HYDROLASE SUPERFAMILY PROTEIN C4A8.06C"/>
    <property type="match status" value="1"/>
</dbReference>
<protein>
    <submittedName>
        <fullName evidence="4">Alpha/beta hydrolase</fullName>
    </submittedName>
</protein>
<evidence type="ECO:0000259" key="3">
    <source>
        <dbReference type="Pfam" id="PF20434"/>
    </source>
</evidence>
<dbReference type="InterPro" id="IPR006311">
    <property type="entry name" value="TAT_signal"/>
</dbReference>
<dbReference type="Pfam" id="PF20434">
    <property type="entry name" value="BD-FAE"/>
    <property type="match status" value="1"/>
</dbReference>
<evidence type="ECO:0000256" key="1">
    <source>
        <dbReference type="ARBA" id="ARBA00022801"/>
    </source>
</evidence>
<gene>
    <name evidence="4" type="ORF">ACFSC3_19535</name>
</gene>
<comment type="caution">
    <text evidence="4">The sequence shown here is derived from an EMBL/GenBank/DDBJ whole genome shotgun (WGS) entry which is preliminary data.</text>
</comment>
<dbReference type="PROSITE" id="PS51318">
    <property type="entry name" value="TAT"/>
    <property type="match status" value="1"/>
</dbReference>
<dbReference type="InterPro" id="IPR049492">
    <property type="entry name" value="BD-FAE-like_dom"/>
</dbReference>
<proteinExistence type="predicted"/>
<dbReference type="InterPro" id="IPR050300">
    <property type="entry name" value="GDXG_lipolytic_enzyme"/>
</dbReference>
<dbReference type="EMBL" id="JBHUFC010000025">
    <property type="protein sequence ID" value="MFD1789753.1"/>
    <property type="molecule type" value="Genomic_DNA"/>
</dbReference>
<evidence type="ECO:0000313" key="4">
    <source>
        <dbReference type="EMBL" id="MFD1789753.1"/>
    </source>
</evidence>
<name>A0ABW4NHY2_9SPHN</name>
<dbReference type="SUPFAM" id="SSF53474">
    <property type="entry name" value="alpha/beta-Hydrolases"/>
    <property type="match status" value="1"/>
</dbReference>
<dbReference type="RefSeq" id="WP_380941956.1">
    <property type="nucleotide sequence ID" value="NZ_JBHUFC010000025.1"/>
</dbReference>
<dbReference type="Proteomes" id="UP001597283">
    <property type="component" value="Unassembled WGS sequence"/>
</dbReference>
<dbReference type="PANTHER" id="PTHR48081:SF6">
    <property type="entry name" value="PEPTIDASE S9 PROLYL OLIGOPEPTIDASE CATALYTIC DOMAIN-CONTAINING PROTEIN"/>
    <property type="match status" value="1"/>
</dbReference>
<keyword evidence="1 4" id="KW-0378">Hydrolase</keyword>
<feature type="signal peptide" evidence="2">
    <location>
        <begin position="1"/>
        <end position="23"/>
    </location>
</feature>
<keyword evidence="5" id="KW-1185">Reference proteome</keyword>
<evidence type="ECO:0000313" key="5">
    <source>
        <dbReference type="Proteomes" id="UP001597283"/>
    </source>
</evidence>
<reference evidence="5" key="1">
    <citation type="journal article" date="2019" name="Int. J. Syst. Evol. Microbiol.">
        <title>The Global Catalogue of Microorganisms (GCM) 10K type strain sequencing project: providing services to taxonomists for standard genome sequencing and annotation.</title>
        <authorList>
            <consortium name="The Broad Institute Genomics Platform"/>
            <consortium name="The Broad Institute Genome Sequencing Center for Infectious Disease"/>
            <person name="Wu L."/>
            <person name="Ma J."/>
        </authorList>
    </citation>
    <scope>NUCLEOTIDE SEQUENCE [LARGE SCALE GENOMIC DNA]</scope>
    <source>
        <strain evidence="5">Q85</strain>
    </source>
</reference>